<feature type="domain" description="SAC" evidence="1">
    <location>
        <begin position="117"/>
        <end position="302"/>
    </location>
</feature>
<sequence length="314" mass="34692">MPYPGLRVRVLGSVVIIQPLESAGEQALSLTVDLKSGRVELAPQAPIKNDCLVVLAMVGVMSLSSQAAVALVTGAEQVATVSGHPIFRVTQTKVLEAERRTRDPGDDRYMALLKAALDPEAHGRGLYFSLGLNLTLSAEHRATGLADGASAEKHMYAKEDARFFWNRNLCTKLIDANAHGFIYPLVQGFVGQLDSLVFRNKERYASASITLIARRSVQRVGTRHWRRGADKQGNVANFVETEQLVDFDNGKHVASHVQIRGSIPLLWTQIPNIKYKPPTEMAGRSAHASVFDQHMSHLLEVYKVIICFPIWRCI</sequence>
<evidence type="ECO:0000259" key="1">
    <source>
        <dbReference type="PROSITE" id="PS50275"/>
    </source>
</evidence>
<evidence type="ECO:0000313" key="3">
    <source>
        <dbReference type="Proteomes" id="UP000708148"/>
    </source>
</evidence>
<dbReference type="GO" id="GO:0005783">
    <property type="term" value="C:endoplasmic reticulum"/>
    <property type="evidence" value="ECO:0007669"/>
    <property type="project" value="TreeGrafter"/>
</dbReference>
<dbReference type="OrthoDB" id="405996at2759"/>
<gene>
    <name evidence="2" type="ORF">OSTQU699_LOCUS9171</name>
</gene>
<dbReference type="PANTHER" id="PTHR45662">
    <property type="entry name" value="PHOSPHATIDYLINOSITIDE PHOSPHATASE SAC1"/>
    <property type="match status" value="1"/>
</dbReference>
<organism evidence="2 3">
    <name type="scientific">Ostreobium quekettii</name>
    <dbReference type="NCBI Taxonomy" id="121088"/>
    <lineage>
        <taxon>Eukaryota</taxon>
        <taxon>Viridiplantae</taxon>
        <taxon>Chlorophyta</taxon>
        <taxon>core chlorophytes</taxon>
        <taxon>Ulvophyceae</taxon>
        <taxon>TCBD clade</taxon>
        <taxon>Bryopsidales</taxon>
        <taxon>Ostreobineae</taxon>
        <taxon>Ostreobiaceae</taxon>
        <taxon>Ostreobium</taxon>
    </lineage>
</organism>
<dbReference type="EMBL" id="CAJHUC010002438">
    <property type="protein sequence ID" value="CAD7703814.1"/>
    <property type="molecule type" value="Genomic_DNA"/>
</dbReference>
<dbReference type="Pfam" id="PF02383">
    <property type="entry name" value="Syja_N"/>
    <property type="match status" value="1"/>
</dbReference>
<dbReference type="GO" id="GO:0046856">
    <property type="term" value="P:phosphatidylinositol dephosphorylation"/>
    <property type="evidence" value="ECO:0007669"/>
    <property type="project" value="TreeGrafter"/>
</dbReference>
<dbReference type="AlphaFoldDB" id="A0A8S1J9C4"/>
<dbReference type="PANTHER" id="PTHR45662:SF2">
    <property type="entry name" value="PHOSPHATIDYLINOSITOL-3-PHOSPHATASE SAC1"/>
    <property type="match status" value="1"/>
</dbReference>
<dbReference type="Proteomes" id="UP000708148">
    <property type="component" value="Unassembled WGS sequence"/>
</dbReference>
<dbReference type="GO" id="GO:0043812">
    <property type="term" value="F:phosphatidylinositol-4-phosphate phosphatase activity"/>
    <property type="evidence" value="ECO:0007669"/>
    <property type="project" value="TreeGrafter"/>
</dbReference>
<reference evidence="2" key="1">
    <citation type="submission" date="2020-12" db="EMBL/GenBank/DDBJ databases">
        <authorList>
            <person name="Iha C."/>
        </authorList>
    </citation>
    <scope>NUCLEOTIDE SEQUENCE</scope>
</reference>
<proteinExistence type="predicted"/>
<name>A0A8S1J9C4_9CHLO</name>
<accession>A0A8S1J9C4</accession>
<keyword evidence="3" id="KW-1185">Reference proteome</keyword>
<dbReference type="PROSITE" id="PS50275">
    <property type="entry name" value="SAC"/>
    <property type="match status" value="1"/>
</dbReference>
<evidence type="ECO:0000313" key="2">
    <source>
        <dbReference type="EMBL" id="CAD7703814.1"/>
    </source>
</evidence>
<dbReference type="InterPro" id="IPR002013">
    <property type="entry name" value="SAC_dom"/>
</dbReference>
<protein>
    <recommendedName>
        <fullName evidence="1">SAC domain-containing protein</fullName>
    </recommendedName>
</protein>
<comment type="caution">
    <text evidence="2">The sequence shown here is derived from an EMBL/GenBank/DDBJ whole genome shotgun (WGS) entry which is preliminary data.</text>
</comment>